<evidence type="ECO:0000313" key="2">
    <source>
        <dbReference type="Proteomes" id="UP000433406"/>
    </source>
</evidence>
<keyword evidence="2" id="KW-1185">Reference proteome</keyword>
<comment type="caution">
    <text evidence="1">The sequence shown here is derived from an EMBL/GenBank/DDBJ whole genome shotgun (WGS) entry which is preliminary data.</text>
</comment>
<dbReference type="InterPro" id="IPR021315">
    <property type="entry name" value="Gap/Sap"/>
</dbReference>
<organism evidence="1 2">
    <name type="scientific">Nocardioides marmotae</name>
    <dbReference type="NCBI Taxonomy" id="2663857"/>
    <lineage>
        <taxon>Bacteria</taxon>
        <taxon>Bacillati</taxon>
        <taxon>Actinomycetota</taxon>
        <taxon>Actinomycetes</taxon>
        <taxon>Propionibacteriales</taxon>
        <taxon>Nocardioidaceae</taxon>
        <taxon>Nocardioides</taxon>
    </lineage>
</organism>
<reference evidence="1 2" key="1">
    <citation type="submission" date="2019-10" db="EMBL/GenBank/DDBJ databases">
        <title>Nocardioides novel species isolated from the excrement of Marmot.</title>
        <authorList>
            <person name="Zhang G."/>
        </authorList>
    </citation>
    <scope>NUCLEOTIDE SEQUENCE [LARGE SCALE GENOMIC DNA]</scope>
    <source>
        <strain evidence="2">zg-579</strain>
    </source>
</reference>
<dbReference type="AlphaFoldDB" id="A0A6I3JCD2"/>
<gene>
    <name evidence="1" type="ORF">GGQ22_11915</name>
</gene>
<dbReference type="Proteomes" id="UP000433406">
    <property type="component" value="Unassembled WGS sequence"/>
</dbReference>
<sequence length="218" mass="22712">MLSVLALVVPLALAGAVSPVMLTEQTVLLAGRDGRRVAGCYAIGVGGTALAILSLLVLFGRSIALPEEPRLSASLDIVLGSLLVLIAAVLRYRRPRAPKPKKTRDHGLSPIPALGFGVFSMATNFTTLAVMVPVAKEVAAGHLDVPSRLVVICLVAAAMALPAWLPIAMTLVAPDPARRGLQALSDVIDKRGRLATVLLLAAVGLFLVGRGIVRVIGW</sequence>
<proteinExistence type="predicted"/>
<name>A0A6I3JCD2_9ACTN</name>
<protein>
    <recommendedName>
        <fullName evidence="3">GAP family protein</fullName>
    </recommendedName>
</protein>
<accession>A0A6I3JCD2</accession>
<evidence type="ECO:0000313" key="1">
    <source>
        <dbReference type="EMBL" id="MTB95788.1"/>
    </source>
</evidence>
<dbReference type="EMBL" id="WLCI01000013">
    <property type="protein sequence ID" value="MTB95788.1"/>
    <property type="molecule type" value="Genomic_DNA"/>
</dbReference>
<dbReference type="RefSeq" id="WP_154615250.1">
    <property type="nucleotide sequence ID" value="NZ_CP053660.1"/>
</dbReference>
<evidence type="ECO:0008006" key="3">
    <source>
        <dbReference type="Google" id="ProtNLM"/>
    </source>
</evidence>
<dbReference type="Pfam" id="PF11139">
    <property type="entry name" value="SfLAP"/>
    <property type="match status" value="1"/>
</dbReference>